<dbReference type="InterPro" id="IPR004993">
    <property type="entry name" value="GH3"/>
</dbReference>
<dbReference type="InterPro" id="IPR042099">
    <property type="entry name" value="ANL_N_sf"/>
</dbReference>
<proteinExistence type="predicted"/>
<sequence length="520" mass="56346">MGGLEGGLRPLRGVRGEAPIGVPFDATPLLRAVTHLRLRRIERLDPAGTQHALLLRLLRRAARTRFGRAHGFGRIADIADYQARVPLRRYEAFWRDWWQPGFPVLENLTWPGRVPYLALSSGTTSGTTKYLPVTRPMVRANRDAALDVLAWHLHHHPRSRIFGGLSFMLGGSTALERVASGVRQGDLSGIAAAEVPRLLSAWSWPPEALALIADWDRKLALLAERTPAAAVRVLSGTPSWLLLLLEQLAARHGRSPLPGLELLVHGGVAWAPYRSRIAPYLPPGCATREVYPASEGFCAIADRGEGEGLRLTLDHGVFWEFVPVVELDAANPTRHWAATIETGVDYAVIVTSCAGLWSYVLGDTVRFVDRAPPRLLVTGRTSYSLSAFGEHLSGEEIERALLDSTAALGLTVAEYTVGPVFGTVRGHHRWLVETAAPADPSQAARLAAALDAALSRMNDDYAVHRRGGQMDPPEVTLLPPGAFAGWMRAQGKLGGQHKVPRVLADPARFAAAVAGLVGTS</sequence>
<dbReference type="AlphaFoldDB" id="A0A4R4D7K0"/>
<reference evidence="3 4" key="1">
    <citation type="submission" date="2019-03" db="EMBL/GenBank/DDBJ databases">
        <title>Paracraurococcus aquatilis NE82 genome sequence.</title>
        <authorList>
            <person name="Zhao Y."/>
            <person name="Du Z."/>
        </authorList>
    </citation>
    <scope>NUCLEOTIDE SEQUENCE [LARGE SCALE GENOMIC DNA]</scope>
    <source>
        <strain evidence="3 4">NE82</strain>
    </source>
</reference>
<dbReference type="GO" id="GO:0016881">
    <property type="term" value="F:acid-amino acid ligase activity"/>
    <property type="evidence" value="ECO:0007669"/>
    <property type="project" value="TreeGrafter"/>
</dbReference>
<dbReference type="PANTHER" id="PTHR31901:SF9">
    <property type="entry name" value="GH3 DOMAIN-CONTAINING PROTEIN"/>
    <property type="match status" value="1"/>
</dbReference>
<keyword evidence="4" id="KW-1185">Reference proteome</keyword>
<evidence type="ECO:0000313" key="4">
    <source>
        <dbReference type="Proteomes" id="UP000295023"/>
    </source>
</evidence>
<dbReference type="Pfam" id="PF23572">
    <property type="entry name" value="GH3_C"/>
    <property type="match status" value="1"/>
</dbReference>
<name>A0A4R4D7K0_9PROT</name>
<dbReference type="EMBL" id="SKBM01000023">
    <property type="protein sequence ID" value="TCZ56324.1"/>
    <property type="molecule type" value="Genomic_DNA"/>
</dbReference>
<dbReference type="OrthoDB" id="5678283at2"/>
<dbReference type="Gene3D" id="3.40.50.12780">
    <property type="entry name" value="N-terminal domain of ligase-like"/>
    <property type="match status" value="1"/>
</dbReference>
<dbReference type="PANTHER" id="PTHR31901">
    <property type="entry name" value="GH3 DOMAIN-CONTAINING PROTEIN"/>
    <property type="match status" value="1"/>
</dbReference>
<protein>
    <submittedName>
        <fullName evidence="3">Auxin-regulated protein</fullName>
    </submittedName>
</protein>
<evidence type="ECO:0000259" key="2">
    <source>
        <dbReference type="Pfam" id="PF23572"/>
    </source>
</evidence>
<evidence type="ECO:0000313" key="3">
    <source>
        <dbReference type="EMBL" id="TCZ56324.1"/>
    </source>
</evidence>
<dbReference type="InterPro" id="IPR055378">
    <property type="entry name" value="GH3_C"/>
</dbReference>
<feature type="domain" description="GH3 middle" evidence="1">
    <location>
        <begin position="312"/>
        <end position="380"/>
    </location>
</feature>
<dbReference type="Pfam" id="PF23571">
    <property type="entry name" value="GH3_M"/>
    <property type="match status" value="1"/>
</dbReference>
<gene>
    <name evidence="3" type="ORF">EXY23_20120</name>
</gene>
<evidence type="ECO:0000259" key="1">
    <source>
        <dbReference type="Pfam" id="PF23571"/>
    </source>
</evidence>
<feature type="domain" description="GH3 C-terminal" evidence="2">
    <location>
        <begin position="396"/>
        <end position="505"/>
    </location>
</feature>
<dbReference type="Proteomes" id="UP000295023">
    <property type="component" value="Unassembled WGS sequence"/>
</dbReference>
<comment type="caution">
    <text evidence="3">The sequence shown here is derived from an EMBL/GenBank/DDBJ whole genome shotgun (WGS) entry which is preliminary data.</text>
</comment>
<dbReference type="Pfam" id="PF03321">
    <property type="entry name" value="GH3"/>
    <property type="match status" value="1"/>
</dbReference>
<dbReference type="GO" id="GO:0005737">
    <property type="term" value="C:cytoplasm"/>
    <property type="evidence" value="ECO:0007669"/>
    <property type="project" value="TreeGrafter"/>
</dbReference>
<dbReference type="InterPro" id="IPR055377">
    <property type="entry name" value="GH3_M"/>
</dbReference>
<accession>A0A4R4D7K0</accession>
<dbReference type="SUPFAM" id="SSF56801">
    <property type="entry name" value="Acetyl-CoA synthetase-like"/>
    <property type="match status" value="1"/>
</dbReference>
<organism evidence="3 4">
    <name type="scientific">Roseicella aquatilis</name>
    <dbReference type="NCBI Taxonomy" id="2527868"/>
    <lineage>
        <taxon>Bacteria</taxon>
        <taxon>Pseudomonadati</taxon>
        <taxon>Pseudomonadota</taxon>
        <taxon>Alphaproteobacteria</taxon>
        <taxon>Acetobacterales</taxon>
        <taxon>Roseomonadaceae</taxon>
        <taxon>Roseicella</taxon>
    </lineage>
</organism>